<dbReference type="Proteomes" id="UP000535511">
    <property type="component" value="Unassembled WGS sequence"/>
</dbReference>
<keyword evidence="2" id="KW-1003">Cell membrane</keyword>
<feature type="transmembrane region" description="Helical" evidence="6">
    <location>
        <begin position="254"/>
        <end position="272"/>
    </location>
</feature>
<feature type="transmembrane region" description="Helical" evidence="6">
    <location>
        <begin position="79"/>
        <end position="99"/>
    </location>
</feature>
<dbReference type="EMBL" id="JACCBG010000001">
    <property type="protein sequence ID" value="NYD42901.1"/>
    <property type="molecule type" value="Genomic_DNA"/>
</dbReference>
<keyword evidence="4 6" id="KW-1133">Transmembrane helix</keyword>
<evidence type="ECO:0000256" key="3">
    <source>
        <dbReference type="ARBA" id="ARBA00022692"/>
    </source>
</evidence>
<keyword evidence="3 6" id="KW-0812">Transmembrane</keyword>
<evidence type="ECO:0000256" key="6">
    <source>
        <dbReference type="SAM" id="Phobius"/>
    </source>
</evidence>
<name>A0A7Y9E8M9_9ACTN</name>
<feature type="transmembrane region" description="Helical" evidence="6">
    <location>
        <begin position="36"/>
        <end position="58"/>
    </location>
</feature>
<gene>
    <name evidence="7" type="ORF">BJZ21_002984</name>
</gene>
<evidence type="ECO:0000313" key="8">
    <source>
        <dbReference type="Proteomes" id="UP000535511"/>
    </source>
</evidence>
<accession>A0A7Y9E8M9</accession>
<evidence type="ECO:0000256" key="4">
    <source>
        <dbReference type="ARBA" id="ARBA00022989"/>
    </source>
</evidence>
<dbReference type="PANTHER" id="PTHR30250:SF11">
    <property type="entry name" value="O-ANTIGEN TRANSPORTER-RELATED"/>
    <property type="match status" value="1"/>
</dbReference>
<dbReference type="RefSeq" id="WP_179664480.1">
    <property type="nucleotide sequence ID" value="NZ_JACCBG010000001.1"/>
</dbReference>
<feature type="transmembrane region" description="Helical" evidence="6">
    <location>
        <begin position="284"/>
        <end position="303"/>
    </location>
</feature>
<protein>
    <submittedName>
        <fullName evidence="7">O-antigen/teichoic acid export membrane protein</fullName>
    </submittedName>
</protein>
<reference evidence="7 8" key="1">
    <citation type="submission" date="2020-07" db="EMBL/GenBank/DDBJ databases">
        <title>Sequencing the genomes of 1000 actinobacteria strains.</title>
        <authorList>
            <person name="Klenk H.-P."/>
        </authorList>
    </citation>
    <scope>NUCLEOTIDE SEQUENCE [LARGE SCALE GENOMIC DNA]</scope>
    <source>
        <strain evidence="7 8">DSM 21350</strain>
    </source>
</reference>
<sequence length="409" mass="41318">MPAVRRPSPLVLGSAVSGLLAYVFFATVTHALGSRAAAPVSVLWSWWSFASAALTFPVQHWVARTVEAQAGEGAVRRSLPTVAGAAALVALLVTLVAWLGRERLFHDAGSWFALLAGLVTLGAALAGYVRGVLTARRRFTAVGVALVTENLTRAVVAGVLLTVGVTDPVAYGACLIVGYVATACWPSTLRLRRTGATEGAGSPLAFVGGTGAAQLVGQAVLTGSPVVLAAAGGAPAEVTALFAGLALFRAPYTLLLGAVAPVTGRLTALVVAGRSHQLDRLRNGLLLAAVVLAGVAAGLAWLLGPWLVRLVFGGDVVLTRSTAVPAAVGSALAMANLVLTLLVIARGRVLHLLRSWVLSLLPGAVLLVATGAGSGAAAATAFAVVEAAALVLLAWSDRSAARRSAGVLA</sequence>
<dbReference type="PANTHER" id="PTHR30250">
    <property type="entry name" value="PST FAMILY PREDICTED COLANIC ACID TRANSPORTER"/>
    <property type="match status" value="1"/>
</dbReference>
<feature type="transmembrane region" description="Helical" evidence="6">
    <location>
        <begin position="376"/>
        <end position="395"/>
    </location>
</feature>
<evidence type="ECO:0000256" key="1">
    <source>
        <dbReference type="ARBA" id="ARBA00004651"/>
    </source>
</evidence>
<evidence type="ECO:0000256" key="2">
    <source>
        <dbReference type="ARBA" id="ARBA00022475"/>
    </source>
</evidence>
<dbReference type="InterPro" id="IPR050833">
    <property type="entry name" value="Poly_Biosynth_Transport"/>
</dbReference>
<dbReference type="AlphaFoldDB" id="A0A7Y9E8M9"/>
<keyword evidence="5 6" id="KW-0472">Membrane</keyword>
<comment type="caution">
    <text evidence="7">The sequence shown here is derived from an EMBL/GenBank/DDBJ whole genome shotgun (WGS) entry which is preliminary data.</text>
</comment>
<proteinExistence type="predicted"/>
<dbReference type="GO" id="GO:0005886">
    <property type="term" value="C:plasma membrane"/>
    <property type="evidence" value="ECO:0007669"/>
    <property type="project" value="UniProtKB-SubCell"/>
</dbReference>
<feature type="transmembrane region" description="Helical" evidence="6">
    <location>
        <begin position="323"/>
        <end position="345"/>
    </location>
</feature>
<feature type="transmembrane region" description="Helical" evidence="6">
    <location>
        <begin position="352"/>
        <end position="370"/>
    </location>
</feature>
<comment type="subcellular location">
    <subcellularLocation>
        <location evidence="1">Cell membrane</location>
        <topology evidence="1">Multi-pass membrane protein</topology>
    </subcellularLocation>
</comment>
<feature type="transmembrane region" description="Helical" evidence="6">
    <location>
        <begin position="111"/>
        <end position="129"/>
    </location>
</feature>
<keyword evidence="8" id="KW-1185">Reference proteome</keyword>
<evidence type="ECO:0000256" key="5">
    <source>
        <dbReference type="ARBA" id="ARBA00023136"/>
    </source>
</evidence>
<organism evidence="7 8">
    <name type="scientific">Nocardioides panaciterrulae</name>
    <dbReference type="NCBI Taxonomy" id="661492"/>
    <lineage>
        <taxon>Bacteria</taxon>
        <taxon>Bacillati</taxon>
        <taxon>Actinomycetota</taxon>
        <taxon>Actinomycetes</taxon>
        <taxon>Propionibacteriales</taxon>
        <taxon>Nocardioidaceae</taxon>
        <taxon>Nocardioides</taxon>
    </lineage>
</organism>
<evidence type="ECO:0000313" key="7">
    <source>
        <dbReference type="EMBL" id="NYD42901.1"/>
    </source>
</evidence>